<evidence type="ECO:0000313" key="4">
    <source>
        <dbReference type="EMBL" id="OCA85090.1"/>
    </source>
</evidence>
<dbReference type="AlphaFoldDB" id="A0A1B9AML1"/>
<evidence type="ECO:0000256" key="1">
    <source>
        <dbReference type="SAM" id="MobiDB-lite"/>
    </source>
</evidence>
<accession>A0A1B9AML1</accession>
<feature type="domain" description="DUF1541" evidence="3">
    <location>
        <begin position="76"/>
        <end position="127"/>
    </location>
</feature>
<feature type="domain" description="DUF1541" evidence="3">
    <location>
        <begin position="140"/>
        <end position="191"/>
    </location>
</feature>
<dbReference type="Proteomes" id="UP000092578">
    <property type="component" value="Unassembled WGS sequence"/>
</dbReference>
<evidence type="ECO:0000256" key="2">
    <source>
        <dbReference type="SAM" id="SignalP"/>
    </source>
</evidence>
<gene>
    <name evidence="4" type="ORF">A8F95_10395</name>
</gene>
<sequence length="198" mass="22050">MLKKQVMMLCTALFLLLGACSNDKNESVKKEDETKNIENQEHTEQTEGMDHEEMDHSSSGEVPKELKVKENPTYKVGDRAILETDHMKGIKGAEATIAGAYDTIAYVVSYNPTTGGERVTNHKWVIQEEIKEADEKVLEPGTKVTLEVDHMKGMKGAAATIESSEHTTVYMVDYTSTTNGEKVKNHKWVTESELSAVK</sequence>
<dbReference type="Gene3D" id="2.30.30.1210">
    <property type="entry name" value="Domain of unknown function DUF1541"/>
    <property type="match status" value="1"/>
</dbReference>
<evidence type="ECO:0000313" key="5">
    <source>
        <dbReference type="Proteomes" id="UP000092578"/>
    </source>
</evidence>
<dbReference type="InterPro" id="IPR011438">
    <property type="entry name" value="DUF1541"/>
</dbReference>
<dbReference type="PROSITE" id="PS51257">
    <property type="entry name" value="PROKAR_LIPOPROTEIN"/>
    <property type="match status" value="1"/>
</dbReference>
<feature type="region of interest" description="Disordered" evidence="1">
    <location>
        <begin position="25"/>
        <end position="61"/>
    </location>
</feature>
<organism evidence="4 5">
    <name type="scientific">Pseudobacillus wudalianchiensis</name>
    <dbReference type="NCBI Taxonomy" id="1743143"/>
    <lineage>
        <taxon>Bacteria</taxon>
        <taxon>Bacillati</taxon>
        <taxon>Bacillota</taxon>
        <taxon>Bacilli</taxon>
        <taxon>Bacillales</taxon>
        <taxon>Bacillaceae</taxon>
        <taxon>Pseudobacillus</taxon>
    </lineage>
</organism>
<dbReference type="Pfam" id="PF07563">
    <property type="entry name" value="DUF1541"/>
    <property type="match status" value="2"/>
</dbReference>
<dbReference type="RefSeq" id="WP_065411060.1">
    <property type="nucleotide sequence ID" value="NZ_MAYT01000027.1"/>
</dbReference>
<feature type="signal peptide" evidence="2">
    <location>
        <begin position="1"/>
        <end position="21"/>
    </location>
</feature>
<evidence type="ECO:0000259" key="3">
    <source>
        <dbReference type="Pfam" id="PF07563"/>
    </source>
</evidence>
<keyword evidence="2" id="KW-0732">Signal</keyword>
<dbReference type="EMBL" id="MAYT01000027">
    <property type="protein sequence ID" value="OCA85090.1"/>
    <property type="molecule type" value="Genomic_DNA"/>
</dbReference>
<feature type="chain" id="PRO_5039339154" description="DUF1541 domain-containing protein" evidence="2">
    <location>
        <begin position="22"/>
        <end position="198"/>
    </location>
</feature>
<comment type="caution">
    <text evidence="4">The sequence shown here is derived from an EMBL/GenBank/DDBJ whole genome shotgun (WGS) entry which is preliminary data.</text>
</comment>
<reference evidence="5" key="1">
    <citation type="submission" date="2016-05" db="EMBL/GenBank/DDBJ databases">
        <authorList>
            <person name="Liu B."/>
            <person name="Wang J."/>
            <person name="Zhu Y."/>
            <person name="Liu G."/>
            <person name="Chen Q."/>
            <person name="Chen Z."/>
            <person name="Lan J."/>
            <person name="Che J."/>
            <person name="Ge C."/>
            <person name="Shi H."/>
            <person name="Pan Z."/>
            <person name="Liu X."/>
        </authorList>
    </citation>
    <scope>NUCLEOTIDE SEQUENCE [LARGE SCALE GENOMIC DNA]</scope>
    <source>
        <strain evidence="5">FJAT-27215</strain>
    </source>
</reference>
<protein>
    <recommendedName>
        <fullName evidence="3">DUF1541 domain-containing protein</fullName>
    </recommendedName>
</protein>
<name>A0A1B9AML1_9BACI</name>
<keyword evidence="5" id="KW-1185">Reference proteome</keyword>
<proteinExistence type="predicted"/>